<dbReference type="PANTHER" id="PTHR43031">
    <property type="entry name" value="FAD-DEPENDENT OXIDOREDUCTASE"/>
    <property type="match status" value="1"/>
</dbReference>
<feature type="transmembrane region" description="Helical" evidence="1">
    <location>
        <begin position="370"/>
        <end position="385"/>
    </location>
</feature>
<proteinExistence type="predicted"/>
<dbReference type="GO" id="GO:0004792">
    <property type="term" value="F:thiosulfate-cyanide sulfurtransferase activity"/>
    <property type="evidence" value="ECO:0007669"/>
    <property type="project" value="InterPro"/>
</dbReference>
<evidence type="ECO:0000259" key="2">
    <source>
        <dbReference type="PROSITE" id="PS50206"/>
    </source>
</evidence>
<feature type="transmembrane region" description="Helical" evidence="1">
    <location>
        <begin position="173"/>
        <end position="192"/>
    </location>
</feature>
<dbReference type="InterPro" id="IPR036873">
    <property type="entry name" value="Rhodanese-like_dom_sf"/>
</dbReference>
<evidence type="ECO:0000256" key="1">
    <source>
        <dbReference type="SAM" id="Phobius"/>
    </source>
</evidence>
<evidence type="ECO:0000313" key="4">
    <source>
        <dbReference type="Proteomes" id="UP000033869"/>
    </source>
</evidence>
<feature type="transmembrane region" description="Helical" evidence="1">
    <location>
        <begin position="326"/>
        <end position="349"/>
    </location>
</feature>
<dbReference type="InterPro" id="IPR001763">
    <property type="entry name" value="Rhodanese-like_dom"/>
</dbReference>
<keyword evidence="1 3" id="KW-0812">Transmembrane</keyword>
<feature type="transmembrane region" description="Helical" evidence="1">
    <location>
        <begin position="204"/>
        <end position="228"/>
    </location>
</feature>
<reference evidence="3 4" key="1">
    <citation type="journal article" date="2015" name="Nature">
        <title>rRNA introns, odd ribosomes, and small enigmatic genomes across a large radiation of phyla.</title>
        <authorList>
            <person name="Brown C.T."/>
            <person name="Hug L.A."/>
            <person name="Thomas B.C."/>
            <person name="Sharon I."/>
            <person name="Castelle C.J."/>
            <person name="Singh A."/>
            <person name="Wilkins M.J."/>
            <person name="Williams K.H."/>
            <person name="Banfield J.F."/>
        </authorList>
    </citation>
    <scope>NUCLEOTIDE SEQUENCE [LARGE SCALE GENOMIC DNA]</scope>
</reference>
<sequence>MVMLMKKITPSWLISIFLIIGCLAATTFLIKKELTKPNASKLMGSISAEELKAKIDRKDFFYLIDGRGTTEYTLEHIPGAVNITPNEVPEKTKAFTKDSEIVVYCEFRCGIAKEIKDKLASLDFNNVRIYNEGVPGWQEKGYKTAKGDEKSLINLSARYSTAPLILIAGLTDGINPCAIGMLLFLLGYLIIFAERPEKSLGIGVSYIATTYIAYFLLGLVLLNSLYSITGSTGFTLISKLINFLIIGILFGAAVINIKDYFAYGKGLSLQIPKSVRGKLQKVVEMATIPSTIILAFLVTFFESPCSLPVYVGTLKILRETYSSVEALIYLGLYNFMFVLPLIILLIVVLRGEQMVFIKEWEHKNKKKMKLAMGIAQLIIAGWILVM</sequence>
<dbReference type="PROSITE" id="PS50206">
    <property type="entry name" value="RHODANESE_3"/>
    <property type="match status" value="1"/>
</dbReference>
<dbReference type="SMART" id="SM00450">
    <property type="entry name" value="RHOD"/>
    <property type="match status" value="1"/>
</dbReference>
<feature type="transmembrane region" description="Helical" evidence="1">
    <location>
        <begin position="240"/>
        <end position="261"/>
    </location>
</feature>
<feature type="domain" description="Rhodanese" evidence="2">
    <location>
        <begin position="57"/>
        <end position="146"/>
    </location>
</feature>
<dbReference type="Pfam" id="PF00581">
    <property type="entry name" value="Rhodanese"/>
    <property type="match status" value="1"/>
</dbReference>
<dbReference type="PROSITE" id="PS00380">
    <property type="entry name" value="RHODANESE_1"/>
    <property type="match status" value="1"/>
</dbReference>
<dbReference type="SUPFAM" id="SSF52821">
    <property type="entry name" value="Rhodanese/Cell cycle control phosphatase"/>
    <property type="match status" value="1"/>
</dbReference>
<feature type="transmembrane region" description="Helical" evidence="1">
    <location>
        <begin position="282"/>
        <end position="301"/>
    </location>
</feature>
<dbReference type="InterPro" id="IPR001307">
    <property type="entry name" value="Thiosulphate_STrfase_CS"/>
</dbReference>
<organism evidence="3 4">
    <name type="scientific">candidate division CPR2 bacterium GW2011_GWC1_41_48</name>
    <dbReference type="NCBI Taxonomy" id="1618344"/>
    <lineage>
        <taxon>Bacteria</taxon>
        <taxon>Bacteria division CPR2</taxon>
    </lineage>
</organism>
<keyword evidence="1" id="KW-1133">Transmembrane helix</keyword>
<dbReference type="AlphaFoldDB" id="A0A0G0WA23"/>
<dbReference type="InterPro" id="IPR050229">
    <property type="entry name" value="GlpE_sulfurtransferase"/>
</dbReference>
<accession>A0A0G0WA23</accession>
<evidence type="ECO:0000313" key="3">
    <source>
        <dbReference type="EMBL" id="KKS09825.1"/>
    </source>
</evidence>
<dbReference type="EMBL" id="LCBL01000001">
    <property type="protein sequence ID" value="KKS09825.1"/>
    <property type="molecule type" value="Genomic_DNA"/>
</dbReference>
<dbReference type="PANTHER" id="PTHR43031:SF7">
    <property type="entry name" value="NITRIC OXIDE REDUCTASE FLRD-NAD(+) REDUCTASE"/>
    <property type="match status" value="1"/>
</dbReference>
<dbReference type="CDD" id="cd00158">
    <property type="entry name" value="RHOD"/>
    <property type="match status" value="1"/>
</dbReference>
<dbReference type="Gene3D" id="3.40.250.10">
    <property type="entry name" value="Rhodanese-like domain"/>
    <property type="match status" value="1"/>
</dbReference>
<dbReference type="PROSITE" id="PS51257">
    <property type="entry name" value="PROKAR_LIPOPROTEIN"/>
    <property type="match status" value="1"/>
</dbReference>
<keyword evidence="1" id="KW-0472">Membrane</keyword>
<gene>
    <name evidence="3" type="ORF">UU65_C0001G0230</name>
</gene>
<dbReference type="Proteomes" id="UP000033869">
    <property type="component" value="Unassembled WGS sequence"/>
</dbReference>
<name>A0A0G0WA23_UNCC2</name>
<comment type="caution">
    <text evidence="3">The sequence shown here is derived from an EMBL/GenBank/DDBJ whole genome shotgun (WGS) entry which is preliminary data.</text>
</comment>
<protein>
    <submittedName>
        <fullName evidence="3">Cytochrome c biogenesis protein, transmembrane region</fullName>
    </submittedName>
</protein>